<organism evidence="12 14">
    <name type="scientific">Brachybacterium saurashtrense</name>
    <dbReference type="NCBI Taxonomy" id="556288"/>
    <lineage>
        <taxon>Bacteria</taxon>
        <taxon>Bacillati</taxon>
        <taxon>Actinomycetota</taxon>
        <taxon>Actinomycetes</taxon>
        <taxon>Micrococcales</taxon>
        <taxon>Dermabacteraceae</taxon>
        <taxon>Brachybacterium</taxon>
    </lineage>
</organism>
<dbReference type="Proteomes" id="UP000254236">
    <property type="component" value="Chromosome"/>
</dbReference>
<evidence type="ECO:0000256" key="6">
    <source>
        <dbReference type="ARBA" id="ARBA00023065"/>
    </source>
</evidence>
<feature type="transmembrane region" description="Helical" evidence="8">
    <location>
        <begin position="157"/>
        <end position="182"/>
    </location>
</feature>
<feature type="transmembrane region" description="Helical" evidence="8">
    <location>
        <begin position="86"/>
        <end position="106"/>
    </location>
</feature>
<evidence type="ECO:0000313" key="12">
    <source>
        <dbReference type="EMBL" id="RRR24287.1"/>
    </source>
</evidence>
<dbReference type="GO" id="GO:0005886">
    <property type="term" value="C:plasma membrane"/>
    <property type="evidence" value="ECO:0007669"/>
    <property type="project" value="TreeGrafter"/>
</dbReference>
<dbReference type="InterPro" id="IPR002524">
    <property type="entry name" value="Cation_efflux"/>
</dbReference>
<evidence type="ECO:0000256" key="8">
    <source>
        <dbReference type="SAM" id="Phobius"/>
    </source>
</evidence>
<keyword evidence="7 8" id="KW-0472">Membrane</keyword>
<feature type="transmembrane region" description="Helical" evidence="8">
    <location>
        <begin position="188"/>
        <end position="206"/>
    </location>
</feature>
<dbReference type="InterPro" id="IPR027470">
    <property type="entry name" value="Cation_efflux_CTD"/>
</dbReference>
<dbReference type="OrthoDB" id="9809646at2"/>
<feature type="domain" description="Cation efflux protein transmembrane" evidence="9">
    <location>
        <begin position="24"/>
        <end position="214"/>
    </location>
</feature>
<protein>
    <submittedName>
        <fullName evidence="12">Cation transporter</fullName>
    </submittedName>
</protein>
<feature type="transmembrane region" description="Helical" evidence="8">
    <location>
        <begin position="56"/>
        <end position="74"/>
    </location>
</feature>
<dbReference type="EMBL" id="CP031356">
    <property type="protein sequence ID" value="AXK46546.1"/>
    <property type="molecule type" value="Genomic_DNA"/>
</dbReference>
<reference evidence="11 13" key="1">
    <citation type="submission" date="2018-07" db="EMBL/GenBank/DDBJ databases">
        <title>Brachybacterium saurashtrense DSM 23186 genome sequence.</title>
        <authorList>
            <person name="Guo L."/>
        </authorList>
    </citation>
    <scope>NUCLEOTIDE SEQUENCE [LARGE SCALE GENOMIC DNA]</scope>
    <source>
        <strain evidence="11 13">DSM 23186</strain>
    </source>
</reference>
<keyword evidence="4 8" id="KW-0812">Transmembrane</keyword>
<dbReference type="AlphaFoldDB" id="A0A345YRJ4"/>
<evidence type="ECO:0000256" key="2">
    <source>
        <dbReference type="ARBA" id="ARBA00008873"/>
    </source>
</evidence>
<gene>
    <name evidence="11" type="ORF">DWV08_13600</name>
    <name evidence="12" type="ORF">DXU92_05350</name>
</gene>
<dbReference type="InterPro" id="IPR036837">
    <property type="entry name" value="Cation_efflux_CTD_sf"/>
</dbReference>
<name>A0A345YRJ4_9MICO</name>
<evidence type="ECO:0000259" key="9">
    <source>
        <dbReference type="Pfam" id="PF01545"/>
    </source>
</evidence>
<sequence>MTASHTHGHGHSHASPSTARTRLAIAFGLTALIVLAQAVGSVLTGSLALLTDTAHALVDASGLLVALIAATVLLRPASPTRTWGFARIEVLAALAQATLLIVVGTYTAIEGVRRLAAPPEIASTELLVFGAVGLAVNLVAILVLAGGKDASLNMKAAFLEVANDALGSVGVIVAALVIRFTGFQQADALAGLFIAALIVPRAVRILRDTLRILMEYTPEGVDLDEVREHLLALEHVQDVHDLHASNVGSSLPILSAHVVVAEECFGSAHAMEILEEVHECVRTHFPVAFEHATIQMESPAVQAREAARTLHT</sequence>
<dbReference type="PANTHER" id="PTHR11562">
    <property type="entry name" value="CATION EFFLUX PROTEIN/ ZINC TRANSPORTER"/>
    <property type="match status" value="1"/>
</dbReference>
<keyword evidence="6" id="KW-0406">Ion transport</keyword>
<evidence type="ECO:0000256" key="7">
    <source>
        <dbReference type="ARBA" id="ARBA00023136"/>
    </source>
</evidence>
<keyword evidence="3" id="KW-0813">Transport</keyword>
<evidence type="ECO:0000259" key="10">
    <source>
        <dbReference type="Pfam" id="PF16916"/>
    </source>
</evidence>
<keyword evidence="5 8" id="KW-1133">Transmembrane helix</keyword>
<dbReference type="InterPro" id="IPR027469">
    <property type="entry name" value="Cation_efflux_TMD_sf"/>
</dbReference>
<dbReference type="SUPFAM" id="SSF161111">
    <property type="entry name" value="Cation efflux protein transmembrane domain-like"/>
    <property type="match status" value="1"/>
</dbReference>
<feature type="transmembrane region" description="Helical" evidence="8">
    <location>
        <begin position="126"/>
        <end position="145"/>
    </location>
</feature>
<evidence type="ECO:0000313" key="14">
    <source>
        <dbReference type="Proteomes" id="UP000282185"/>
    </source>
</evidence>
<comment type="subcellular location">
    <subcellularLocation>
        <location evidence="1">Membrane</location>
        <topology evidence="1">Multi-pass membrane protein</topology>
    </subcellularLocation>
</comment>
<evidence type="ECO:0000313" key="13">
    <source>
        <dbReference type="Proteomes" id="UP000254236"/>
    </source>
</evidence>
<accession>A0A345YRJ4</accession>
<dbReference type="InterPro" id="IPR050681">
    <property type="entry name" value="CDF/SLC30A"/>
</dbReference>
<dbReference type="PANTHER" id="PTHR11562:SF17">
    <property type="entry name" value="RE54080P-RELATED"/>
    <property type="match status" value="1"/>
</dbReference>
<evidence type="ECO:0000256" key="5">
    <source>
        <dbReference type="ARBA" id="ARBA00022989"/>
    </source>
</evidence>
<dbReference type="Proteomes" id="UP000282185">
    <property type="component" value="Unassembled WGS sequence"/>
</dbReference>
<comment type="similarity">
    <text evidence="2">Belongs to the cation diffusion facilitator (CDF) transporter (TC 2.A.4) family. SLC30A subfamily.</text>
</comment>
<evidence type="ECO:0000313" key="11">
    <source>
        <dbReference type="EMBL" id="AXK46546.1"/>
    </source>
</evidence>
<dbReference type="RefSeq" id="WP_115414295.1">
    <property type="nucleotide sequence ID" value="NZ_CP031356.1"/>
</dbReference>
<dbReference type="EMBL" id="QSWH01000002">
    <property type="protein sequence ID" value="RRR24287.1"/>
    <property type="molecule type" value="Genomic_DNA"/>
</dbReference>
<dbReference type="GO" id="GO:0005385">
    <property type="term" value="F:zinc ion transmembrane transporter activity"/>
    <property type="evidence" value="ECO:0007669"/>
    <property type="project" value="TreeGrafter"/>
</dbReference>
<dbReference type="NCBIfam" id="TIGR01297">
    <property type="entry name" value="CDF"/>
    <property type="match status" value="1"/>
</dbReference>
<dbReference type="Pfam" id="PF01545">
    <property type="entry name" value="Cation_efflux"/>
    <property type="match status" value="1"/>
</dbReference>
<keyword evidence="13" id="KW-1185">Reference proteome</keyword>
<evidence type="ECO:0000256" key="1">
    <source>
        <dbReference type="ARBA" id="ARBA00004141"/>
    </source>
</evidence>
<dbReference type="Gene3D" id="1.20.1510.10">
    <property type="entry name" value="Cation efflux protein transmembrane domain"/>
    <property type="match status" value="1"/>
</dbReference>
<proteinExistence type="inferred from homology"/>
<feature type="domain" description="Cation efflux protein cytoplasmic" evidence="10">
    <location>
        <begin position="218"/>
        <end position="298"/>
    </location>
</feature>
<dbReference type="InterPro" id="IPR058533">
    <property type="entry name" value="Cation_efflux_TM"/>
</dbReference>
<reference evidence="12 14" key="2">
    <citation type="submission" date="2018-08" db="EMBL/GenBank/DDBJ databases">
        <title>Brachybacterium saurashtrense DSM 23186.</title>
        <authorList>
            <person name="Li Y."/>
        </authorList>
    </citation>
    <scope>NUCLEOTIDE SEQUENCE [LARGE SCALE GENOMIC DNA]</scope>
    <source>
        <strain evidence="12 14">DSM 23186</strain>
    </source>
</reference>
<evidence type="ECO:0000256" key="3">
    <source>
        <dbReference type="ARBA" id="ARBA00022448"/>
    </source>
</evidence>
<evidence type="ECO:0000256" key="4">
    <source>
        <dbReference type="ARBA" id="ARBA00022692"/>
    </source>
</evidence>
<dbReference type="Pfam" id="PF16916">
    <property type="entry name" value="ZT_dimer"/>
    <property type="match status" value="1"/>
</dbReference>
<dbReference type="KEGG" id="bsau:DWV08_13600"/>
<feature type="transmembrane region" description="Helical" evidence="8">
    <location>
        <begin position="23"/>
        <end position="50"/>
    </location>
</feature>
<dbReference type="SUPFAM" id="SSF160240">
    <property type="entry name" value="Cation efflux protein cytoplasmic domain-like"/>
    <property type="match status" value="1"/>
</dbReference>